<feature type="transmembrane region" description="Helical" evidence="2">
    <location>
        <begin position="32"/>
        <end position="50"/>
    </location>
</feature>
<comment type="caution">
    <text evidence="3">The sequence shown here is derived from an EMBL/GenBank/DDBJ whole genome shotgun (WGS) entry which is preliminary data.</text>
</comment>
<gene>
    <name evidence="3" type="ORF">Mgrana_00238</name>
</gene>
<dbReference type="EMBL" id="QWLB01000002">
    <property type="protein sequence ID" value="RIH93889.1"/>
    <property type="molecule type" value="Genomic_DNA"/>
</dbReference>
<keyword evidence="4" id="KW-1185">Reference proteome</keyword>
<evidence type="ECO:0000313" key="4">
    <source>
        <dbReference type="Proteomes" id="UP000266178"/>
    </source>
</evidence>
<reference evidence="3 4" key="1">
    <citation type="submission" date="2018-08" db="EMBL/GenBank/DDBJ databases">
        <title>Meiothermus granaticius genome AF-68 sequencing project.</title>
        <authorList>
            <person name="Da Costa M.S."/>
            <person name="Albuquerque L."/>
            <person name="Raposo P."/>
            <person name="Froufe H.J.C."/>
            <person name="Barroso C.S."/>
            <person name="Egas C."/>
        </authorList>
    </citation>
    <scope>NUCLEOTIDE SEQUENCE [LARGE SCALE GENOMIC DNA]</scope>
    <source>
        <strain evidence="3 4">AF-68</strain>
    </source>
</reference>
<evidence type="ECO:0000256" key="2">
    <source>
        <dbReference type="SAM" id="Phobius"/>
    </source>
</evidence>
<accession>A0A399FEF3</accession>
<organism evidence="3 4">
    <name type="scientific">Meiothermus granaticius NBRC 107808</name>
    <dbReference type="NCBI Taxonomy" id="1227551"/>
    <lineage>
        <taxon>Bacteria</taxon>
        <taxon>Thermotogati</taxon>
        <taxon>Deinococcota</taxon>
        <taxon>Deinococci</taxon>
        <taxon>Thermales</taxon>
        <taxon>Thermaceae</taxon>
        <taxon>Meiothermus</taxon>
    </lineage>
</organism>
<keyword evidence="2" id="KW-0472">Membrane</keyword>
<evidence type="ECO:0000313" key="3">
    <source>
        <dbReference type="EMBL" id="RIH93889.1"/>
    </source>
</evidence>
<feature type="region of interest" description="Disordered" evidence="1">
    <location>
        <begin position="85"/>
        <end position="110"/>
    </location>
</feature>
<feature type="compositionally biased region" description="Pro residues" evidence="1">
    <location>
        <begin position="88"/>
        <end position="100"/>
    </location>
</feature>
<dbReference type="Proteomes" id="UP000266178">
    <property type="component" value="Unassembled WGS sequence"/>
</dbReference>
<dbReference type="RefSeq" id="WP_186813101.1">
    <property type="nucleotide sequence ID" value="NZ_BJXM01000004.1"/>
</dbReference>
<keyword evidence="2" id="KW-0812">Transmembrane</keyword>
<protein>
    <submittedName>
        <fullName evidence="3">Uncharacterized protein</fullName>
    </submittedName>
</protein>
<name>A0A399FEF3_9DEIN</name>
<proteinExistence type="predicted"/>
<sequence length="110" mass="12338">MGKKRREAKLRRKSAIRPQLSFKDMLRVFPSLFLRAFVVVVPLTFLMTWLGASHVTALNNPLVQIAAYVAVYLAFNRFIFAPIRNFKPTPPKGSSAPPPKARSAEPKAKS</sequence>
<dbReference type="AlphaFoldDB" id="A0A399FEF3"/>
<keyword evidence="2" id="KW-1133">Transmembrane helix</keyword>
<feature type="transmembrane region" description="Helical" evidence="2">
    <location>
        <begin position="62"/>
        <end position="80"/>
    </location>
</feature>
<evidence type="ECO:0000256" key="1">
    <source>
        <dbReference type="SAM" id="MobiDB-lite"/>
    </source>
</evidence>